<dbReference type="Gene3D" id="1.20.1540.10">
    <property type="entry name" value="Rhomboid-like"/>
    <property type="match status" value="1"/>
</dbReference>
<comment type="similarity">
    <text evidence="2">Belongs to the peptidase S54 family.</text>
</comment>
<evidence type="ECO:0000256" key="1">
    <source>
        <dbReference type="ARBA" id="ARBA00004141"/>
    </source>
</evidence>
<feature type="transmembrane region" description="Helical" evidence="8">
    <location>
        <begin position="33"/>
        <end position="51"/>
    </location>
</feature>
<evidence type="ECO:0000259" key="9">
    <source>
        <dbReference type="Pfam" id="PF01694"/>
    </source>
</evidence>
<gene>
    <name evidence="10" type="ORF">NDN08_008049</name>
</gene>
<evidence type="ECO:0000256" key="7">
    <source>
        <dbReference type="ARBA" id="ARBA00023136"/>
    </source>
</evidence>
<organism evidence="10 11">
    <name type="scientific">Rhodosorus marinus</name>
    <dbReference type="NCBI Taxonomy" id="101924"/>
    <lineage>
        <taxon>Eukaryota</taxon>
        <taxon>Rhodophyta</taxon>
        <taxon>Stylonematophyceae</taxon>
        <taxon>Stylonematales</taxon>
        <taxon>Stylonemataceae</taxon>
        <taxon>Rhodosorus</taxon>
    </lineage>
</organism>
<dbReference type="GO" id="GO:0006508">
    <property type="term" value="P:proteolysis"/>
    <property type="evidence" value="ECO:0007669"/>
    <property type="project" value="UniProtKB-KW"/>
</dbReference>
<evidence type="ECO:0000256" key="3">
    <source>
        <dbReference type="ARBA" id="ARBA00022670"/>
    </source>
</evidence>
<accession>A0AAV8V4A8</accession>
<comment type="subcellular location">
    <subcellularLocation>
        <location evidence="1">Membrane</location>
        <topology evidence="1">Multi-pass membrane protein</topology>
    </subcellularLocation>
</comment>
<keyword evidence="4 8" id="KW-0812">Transmembrane</keyword>
<dbReference type="AlphaFoldDB" id="A0AAV8V4A8"/>
<dbReference type="GO" id="GO:0016020">
    <property type="term" value="C:membrane"/>
    <property type="evidence" value="ECO:0007669"/>
    <property type="project" value="UniProtKB-SubCell"/>
</dbReference>
<feature type="transmembrane region" description="Helical" evidence="8">
    <location>
        <begin position="117"/>
        <end position="139"/>
    </location>
</feature>
<proteinExistence type="inferred from homology"/>
<keyword evidence="11" id="KW-1185">Reference proteome</keyword>
<feature type="transmembrane region" description="Helical" evidence="8">
    <location>
        <begin position="205"/>
        <end position="222"/>
    </location>
</feature>
<evidence type="ECO:0000256" key="5">
    <source>
        <dbReference type="ARBA" id="ARBA00022801"/>
    </source>
</evidence>
<keyword evidence="7 8" id="KW-0472">Membrane</keyword>
<dbReference type="PANTHER" id="PTHR43066:SF1">
    <property type="entry name" value="RHOMBOID PROTEIN 2"/>
    <property type="match status" value="1"/>
</dbReference>
<name>A0AAV8V4A8_9RHOD</name>
<keyword evidence="6 8" id="KW-1133">Transmembrane helix</keyword>
<dbReference type="Proteomes" id="UP001157974">
    <property type="component" value="Unassembled WGS sequence"/>
</dbReference>
<keyword evidence="5" id="KW-0378">Hydrolase</keyword>
<dbReference type="SUPFAM" id="SSF144091">
    <property type="entry name" value="Rhomboid-like"/>
    <property type="match status" value="1"/>
</dbReference>
<feature type="domain" description="Peptidase S54 rhomboid" evidence="9">
    <location>
        <begin position="79"/>
        <end position="222"/>
    </location>
</feature>
<sequence>MSSRGRRGVFGHLSLLFMGKSLVDQIGRMPVKPLVTLALMVLQIAVYFLLVPGVDYSVKNICLNPRAMLGNITASIWVRRIVASALLHSSDRHLYFNMISFLHKGVTLEPILGAQPFLILITALTFLSGIINVIVSYVAAAYFGYSVPLFSCAIGFSGVLFGLSTVLNMQYQERSIRVFGFRLKPSYAAWAELVLTQILVPRASLMGHLSGILAGLIVVYYQRYKPRTTPTRFHGSGRLGTR</sequence>
<evidence type="ECO:0000313" key="10">
    <source>
        <dbReference type="EMBL" id="KAJ8907946.1"/>
    </source>
</evidence>
<dbReference type="GO" id="GO:0004252">
    <property type="term" value="F:serine-type endopeptidase activity"/>
    <property type="evidence" value="ECO:0007669"/>
    <property type="project" value="InterPro"/>
</dbReference>
<evidence type="ECO:0000313" key="11">
    <source>
        <dbReference type="Proteomes" id="UP001157974"/>
    </source>
</evidence>
<evidence type="ECO:0000256" key="4">
    <source>
        <dbReference type="ARBA" id="ARBA00022692"/>
    </source>
</evidence>
<feature type="transmembrane region" description="Helical" evidence="8">
    <location>
        <begin position="145"/>
        <end position="167"/>
    </location>
</feature>
<comment type="caution">
    <text evidence="10">The sequence shown here is derived from an EMBL/GenBank/DDBJ whole genome shotgun (WGS) entry which is preliminary data.</text>
</comment>
<dbReference type="EMBL" id="JAMWBK010000002">
    <property type="protein sequence ID" value="KAJ8907946.1"/>
    <property type="molecule type" value="Genomic_DNA"/>
</dbReference>
<dbReference type="Pfam" id="PF01694">
    <property type="entry name" value="Rhomboid"/>
    <property type="match status" value="1"/>
</dbReference>
<evidence type="ECO:0000256" key="8">
    <source>
        <dbReference type="SAM" id="Phobius"/>
    </source>
</evidence>
<evidence type="ECO:0000256" key="6">
    <source>
        <dbReference type="ARBA" id="ARBA00022989"/>
    </source>
</evidence>
<dbReference type="InterPro" id="IPR022764">
    <property type="entry name" value="Peptidase_S54_rhomboid_dom"/>
</dbReference>
<keyword evidence="3" id="KW-0645">Protease</keyword>
<evidence type="ECO:0000256" key="2">
    <source>
        <dbReference type="ARBA" id="ARBA00009045"/>
    </source>
</evidence>
<protein>
    <recommendedName>
        <fullName evidence="9">Peptidase S54 rhomboid domain-containing protein</fullName>
    </recommendedName>
</protein>
<reference evidence="10 11" key="1">
    <citation type="journal article" date="2023" name="Nat. Commun.">
        <title>Origin of minicircular mitochondrial genomes in red algae.</title>
        <authorList>
            <person name="Lee Y."/>
            <person name="Cho C.H."/>
            <person name="Lee Y.M."/>
            <person name="Park S.I."/>
            <person name="Yang J.H."/>
            <person name="West J.A."/>
            <person name="Bhattacharya D."/>
            <person name="Yoon H.S."/>
        </authorList>
    </citation>
    <scope>NUCLEOTIDE SEQUENCE [LARGE SCALE GENOMIC DNA]</scope>
    <source>
        <strain evidence="10 11">CCMP1338</strain>
        <tissue evidence="10">Whole cell</tissue>
    </source>
</reference>
<dbReference type="InterPro" id="IPR035952">
    <property type="entry name" value="Rhomboid-like_sf"/>
</dbReference>
<dbReference type="PANTHER" id="PTHR43066">
    <property type="entry name" value="RHOMBOID-RELATED PROTEIN"/>
    <property type="match status" value="1"/>
</dbReference>